<feature type="non-terminal residue" evidence="1">
    <location>
        <position position="1"/>
    </location>
</feature>
<name>A0A1B6M0H0_9HEMI</name>
<organism evidence="1">
    <name type="scientific">Graphocephala atropunctata</name>
    <dbReference type="NCBI Taxonomy" id="36148"/>
    <lineage>
        <taxon>Eukaryota</taxon>
        <taxon>Metazoa</taxon>
        <taxon>Ecdysozoa</taxon>
        <taxon>Arthropoda</taxon>
        <taxon>Hexapoda</taxon>
        <taxon>Insecta</taxon>
        <taxon>Pterygota</taxon>
        <taxon>Neoptera</taxon>
        <taxon>Paraneoptera</taxon>
        <taxon>Hemiptera</taxon>
        <taxon>Auchenorrhyncha</taxon>
        <taxon>Membracoidea</taxon>
        <taxon>Cicadellidae</taxon>
        <taxon>Cicadellinae</taxon>
        <taxon>Cicadellini</taxon>
        <taxon>Graphocephala</taxon>
    </lineage>
</organism>
<sequence length="597" mass="72056">VTRIQTLRKLFPGSPIWIEDTALTHSKYYYETVYKRNDGEDDKTYFSRLVAKGDNEDVDSYKEKIRITQQVYPDLALWTDDKYLSIIRANSQDITLQQPRDLSDDYYTVAYAQQPGESDDDYKKRIYTRLSNETDEEYMTRIATLKRLFPTSQIWTEDEDLTYSADYYKIINQQKPEEDVDTYYARLVAPQVDESDDSYVTRINIIKQVYPDLALWYEEKYLKYVTKYYLLKYAKQPSESDSEYYVRLLKQDKGESTDNYVKRVKILSTLFPDLEIWQNIEQLEVSRVFYEQLFKRKLGESVDQYYNRIMYQGLNETPDQYVKRISFIQALFPDLDLWTNPKYLMYTAKYFILLFKQLPGETDQDYYARLFKRKPGESDADYVKRIDIIYKIKPTLRFIFNNVTYLNYTRDYYEQLYGQKDGESYDKYLTRVFKQSPKEGNVENVDKMKVLNAMYPNLPVWNNPKEVRYTRRYYLDMYKRSDGQSDDDYFRKLMYQGPNESNEDYVNRMQVIQAVYPKLDLWNNRRYLMYTAKYLTFLNQKKEGEDDQTFDSRIFARKAGESKTDYVNRIDINRILFSSDLEHIFDNPDFLNYTRDY</sequence>
<protein>
    <submittedName>
        <fullName evidence="1">Uncharacterized protein</fullName>
    </submittedName>
</protein>
<feature type="non-terminal residue" evidence="1">
    <location>
        <position position="597"/>
    </location>
</feature>
<accession>A0A1B6M0H0</accession>
<gene>
    <name evidence="1" type="ORF">g.44243</name>
</gene>
<proteinExistence type="predicted"/>
<evidence type="ECO:0000313" key="1">
    <source>
        <dbReference type="EMBL" id="JAT29436.1"/>
    </source>
</evidence>
<dbReference type="AlphaFoldDB" id="A0A1B6M0H0"/>
<dbReference type="EMBL" id="GEBQ01010541">
    <property type="protein sequence ID" value="JAT29436.1"/>
    <property type="molecule type" value="Transcribed_RNA"/>
</dbReference>
<reference evidence="1" key="1">
    <citation type="submission" date="2015-11" db="EMBL/GenBank/DDBJ databases">
        <title>De novo transcriptome assembly of four potential Pierce s Disease insect vectors from Arizona vineyards.</title>
        <authorList>
            <person name="Tassone E.E."/>
        </authorList>
    </citation>
    <scope>NUCLEOTIDE SEQUENCE</scope>
</reference>